<dbReference type="NCBIfam" id="NF047356">
    <property type="entry name" value="RNA_bind_RnpM"/>
    <property type="match status" value="1"/>
</dbReference>
<dbReference type="InterPro" id="IPR035931">
    <property type="entry name" value="YlxR-like_sf"/>
</dbReference>
<dbReference type="Gene3D" id="3.30.1230.10">
    <property type="entry name" value="YlxR-like"/>
    <property type="match status" value="1"/>
</dbReference>
<dbReference type="KEGG" id="msyr:CXP39_01690"/>
<dbReference type="EMBL" id="CP025257">
    <property type="protein sequence ID" value="AUF83504.1"/>
    <property type="molecule type" value="Genomic_DNA"/>
</dbReference>
<dbReference type="AlphaFoldDB" id="A0A2K9CCX0"/>
<evidence type="ECO:0000313" key="2">
    <source>
        <dbReference type="EMBL" id="AUF83504.1"/>
    </source>
</evidence>
<sequence>MKYQNLILRKDIASKQMLPKKDLIRIVKNKEGKIFIDLTYKAEGRGVYVKGDLESFKIVKKLNLLSRGLKVRIDQNIYMELEKVING</sequence>
<dbReference type="PANTHER" id="PTHR34215:SF1">
    <property type="entry name" value="YLXR DOMAIN-CONTAINING PROTEIN"/>
    <property type="match status" value="1"/>
</dbReference>
<dbReference type="SUPFAM" id="SSF64376">
    <property type="entry name" value="YlxR-like"/>
    <property type="match status" value="1"/>
</dbReference>
<keyword evidence="3" id="KW-1185">Reference proteome</keyword>
<dbReference type="InterPro" id="IPR007393">
    <property type="entry name" value="YlxR_dom"/>
</dbReference>
<dbReference type="InterPro" id="IPR037465">
    <property type="entry name" value="YlxR"/>
</dbReference>
<dbReference type="OrthoDB" id="9813251at2"/>
<dbReference type="Proteomes" id="UP000233419">
    <property type="component" value="Chromosome"/>
</dbReference>
<dbReference type="CDD" id="cd00279">
    <property type="entry name" value="YlxR"/>
    <property type="match status" value="1"/>
</dbReference>
<organism evidence="2 3">
    <name type="scientific">Mesoplasma syrphidae</name>
    <dbReference type="NCBI Taxonomy" id="225999"/>
    <lineage>
        <taxon>Bacteria</taxon>
        <taxon>Bacillati</taxon>
        <taxon>Mycoplasmatota</taxon>
        <taxon>Mollicutes</taxon>
        <taxon>Entomoplasmatales</taxon>
        <taxon>Entomoplasmataceae</taxon>
        <taxon>Mesoplasma</taxon>
    </lineage>
</organism>
<reference evidence="2 3" key="1">
    <citation type="submission" date="2017-12" db="EMBL/GenBank/DDBJ databases">
        <title>Mesoplasma syrphidae YJS, Complete Genome.</title>
        <authorList>
            <person name="Knight T.F."/>
            <person name="Citino T."/>
            <person name="Rubinstein R."/>
            <person name="Neuschaefer Z."/>
        </authorList>
    </citation>
    <scope>NUCLEOTIDE SEQUENCE [LARGE SCALE GENOMIC DNA]</scope>
    <source>
        <strain evidence="2 3">YJS</strain>
    </source>
</reference>
<evidence type="ECO:0000313" key="3">
    <source>
        <dbReference type="Proteomes" id="UP000233419"/>
    </source>
</evidence>
<proteinExistence type="predicted"/>
<dbReference type="Pfam" id="PF04296">
    <property type="entry name" value="YlxR"/>
    <property type="match status" value="1"/>
</dbReference>
<name>A0A2K9CCX0_9MOLU</name>
<protein>
    <submittedName>
        <fullName evidence="2">DUF448 domain-containing protein</fullName>
    </submittedName>
</protein>
<gene>
    <name evidence="2" type="ORF">CXP39_01690</name>
</gene>
<evidence type="ECO:0000259" key="1">
    <source>
        <dbReference type="Pfam" id="PF04296"/>
    </source>
</evidence>
<dbReference type="PANTHER" id="PTHR34215">
    <property type="entry name" value="BLL0784 PROTEIN"/>
    <property type="match status" value="1"/>
</dbReference>
<feature type="domain" description="YlxR" evidence="1">
    <location>
        <begin position="9"/>
        <end position="83"/>
    </location>
</feature>
<dbReference type="RefSeq" id="WP_027048139.1">
    <property type="nucleotide sequence ID" value="NZ_CP025257.1"/>
</dbReference>
<accession>A0A2K9CCX0</accession>